<sequence length="693" mass="73880">GNRIGDEGARALAEALGKEGTCHALQTLDLHSNDIGVEGARALATALGKEGTCPNLQTLNLRYNQIGYDGAQALATALGKEGTCPNLQTLDLYSYDIGDEGAQALATALGKEGTCSNLQTLDLSLNQIGDEGARALATALGKEGTCSALQTLNLYYNQIGVEGARALATALGKEGTCPNLQTLDLEEHQIGDDGARALATAFADANARCLSTIAFITAFCLDLDDLFMRCARSRTKLSEWPLLTEGVLPALHDFQARIQTLEGPSAMGGTWDAWEELADATKCLVDGDVGMGGLLKLAEWLPWAEDYIHECAVAAGQPVDYLRGQETFCAAESEVGIGGVEFWAAVSEQAWNNTIAAALAASQALIHALNAFGVIELAGSVPSSVVSPSGAPHTSTATSPTEGQPKQIAGSVGDRSGVLGRSSPHAASTLPSVAKQHIKQQTIRILYATERERVPRDADHDGVGYTSRRRAADDGPFECGWVDLAVPEHWIEQGAEVDLIEIVRVEAIPVSQRSSVVYQEEVGRQLHASMRQTVRKEALVFVHGFATSFTKAVKRAAGLSAGLSFGGLTVVWDWPSRGALDPGAYISDSQETVRSSKNLVAQRLGARDENGCGFLCLLTKANTWAGGDSIVRKVHLIAHSMGNRVVFDGFTSHVYMWDDPTKVGQGIWSLVLEEHDHQKTLERAATRRDPVLL</sequence>
<dbReference type="Proteomes" id="UP000054558">
    <property type="component" value="Unassembled WGS sequence"/>
</dbReference>
<keyword evidence="3" id="KW-0206">Cytoskeleton</keyword>
<keyword evidence="2" id="KW-0963">Cytoplasm</keyword>
<dbReference type="AlphaFoldDB" id="A0A1Y1IG64"/>
<evidence type="ECO:0000256" key="1">
    <source>
        <dbReference type="ARBA" id="ARBA00004245"/>
    </source>
</evidence>
<feature type="region of interest" description="Disordered" evidence="4">
    <location>
        <begin position="385"/>
        <end position="435"/>
    </location>
</feature>
<accession>A0A1Y1IG64</accession>
<dbReference type="Pfam" id="PF05990">
    <property type="entry name" value="DUF900"/>
    <property type="match status" value="1"/>
</dbReference>
<dbReference type="InterPro" id="IPR032675">
    <property type="entry name" value="LRR_dom_sf"/>
</dbReference>
<evidence type="ECO:0000256" key="2">
    <source>
        <dbReference type="ARBA" id="ARBA00022490"/>
    </source>
</evidence>
<dbReference type="STRING" id="105231.A0A1Y1IG64"/>
<gene>
    <name evidence="5" type="ORF">KFL_005680010</name>
</gene>
<keyword evidence="6" id="KW-1185">Reference proteome</keyword>
<dbReference type="InterPro" id="IPR006553">
    <property type="entry name" value="Leu-rich_rpt_Cys-con_subtyp"/>
</dbReference>
<comment type="subcellular location">
    <subcellularLocation>
        <location evidence="1">Cytoplasm</location>
        <location evidence="1">Cytoskeleton</location>
    </subcellularLocation>
</comment>
<dbReference type="SMART" id="SM00367">
    <property type="entry name" value="LRR_CC"/>
    <property type="match status" value="6"/>
</dbReference>
<evidence type="ECO:0000313" key="6">
    <source>
        <dbReference type="Proteomes" id="UP000054558"/>
    </source>
</evidence>
<evidence type="ECO:0000313" key="5">
    <source>
        <dbReference type="EMBL" id="GAQ89834.1"/>
    </source>
</evidence>
<dbReference type="InterPro" id="IPR001611">
    <property type="entry name" value="Leu-rich_rpt"/>
</dbReference>
<proteinExistence type="predicted"/>
<evidence type="ECO:0000256" key="4">
    <source>
        <dbReference type="SAM" id="MobiDB-lite"/>
    </source>
</evidence>
<dbReference type="OMA" id="YIHECAV"/>
<organism evidence="5 6">
    <name type="scientific">Klebsormidium nitens</name>
    <name type="common">Green alga</name>
    <name type="synonym">Ulothrix nitens</name>
    <dbReference type="NCBI Taxonomy" id="105231"/>
    <lineage>
        <taxon>Eukaryota</taxon>
        <taxon>Viridiplantae</taxon>
        <taxon>Streptophyta</taxon>
        <taxon>Klebsormidiophyceae</taxon>
        <taxon>Klebsormidiales</taxon>
        <taxon>Klebsormidiaceae</taxon>
        <taxon>Klebsormidium</taxon>
    </lineage>
</organism>
<dbReference type="Gene3D" id="3.80.10.10">
    <property type="entry name" value="Ribonuclease Inhibitor"/>
    <property type="match status" value="2"/>
</dbReference>
<dbReference type="EMBL" id="DF237517">
    <property type="protein sequence ID" value="GAQ89834.1"/>
    <property type="molecule type" value="Genomic_DNA"/>
</dbReference>
<dbReference type="InterPro" id="IPR052410">
    <property type="entry name" value="DRC5"/>
</dbReference>
<dbReference type="Pfam" id="PF13516">
    <property type="entry name" value="LRR_6"/>
    <property type="match status" value="7"/>
</dbReference>
<dbReference type="InterPro" id="IPR010297">
    <property type="entry name" value="DUF900_hydrolase"/>
</dbReference>
<evidence type="ECO:0000256" key="3">
    <source>
        <dbReference type="ARBA" id="ARBA00023212"/>
    </source>
</evidence>
<protein>
    <submittedName>
        <fullName evidence="5">Uncharacterized protein</fullName>
    </submittedName>
</protein>
<dbReference type="SMART" id="SM00368">
    <property type="entry name" value="LRR_RI"/>
    <property type="match status" value="7"/>
</dbReference>
<reference evidence="5 6" key="1">
    <citation type="journal article" date="2014" name="Nat. Commun.">
        <title>Klebsormidium flaccidum genome reveals primary factors for plant terrestrial adaptation.</title>
        <authorList>
            <person name="Hori K."/>
            <person name="Maruyama F."/>
            <person name="Fujisawa T."/>
            <person name="Togashi T."/>
            <person name="Yamamoto N."/>
            <person name="Seo M."/>
            <person name="Sato S."/>
            <person name="Yamada T."/>
            <person name="Mori H."/>
            <person name="Tajima N."/>
            <person name="Moriyama T."/>
            <person name="Ikeuchi M."/>
            <person name="Watanabe M."/>
            <person name="Wada H."/>
            <person name="Kobayashi K."/>
            <person name="Saito M."/>
            <person name="Masuda T."/>
            <person name="Sasaki-Sekimoto Y."/>
            <person name="Mashiguchi K."/>
            <person name="Awai K."/>
            <person name="Shimojima M."/>
            <person name="Masuda S."/>
            <person name="Iwai M."/>
            <person name="Nobusawa T."/>
            <person name="Narise T."/>
            <person name="Kondo S."/>
            <person name="Saito H."/>
            <person name="Sato R."/>
            <person name="Murakawa M."/>
            <person name="Ihara Y."/>
            <person name="Oshima-Yamada Y."/>
            <person name="Ohtaka K."/>
            <person name="Satoh M."/>
            <person name="Sonobe K."/>
            <person name="Ishii M."/>
            <person name="Ohtani R."/>
            <person name="Kanamori-Sato M."/>
            <person name="Honoki R."/>
            <person name="Miyazaki D."/>
            <person name="Mochizuki H."/>
            <person name="Umetsu J."/>
            <person name="Higashi K."/>
            <person name="Shibata D."/>
            <person name="Kamiya Y."/>
            <person name="Sato N."/>
            <person name="Nakamura Y."/>
            <person name="Tabata S."/>
            <person name="Ida S."/>
            <person name="Kurokawa K."/>
            <person name="Ohta H."/>
        </authorList>
    </citation>
    <scope>NUCLEOTIDE SEQUENCE [LARGE SCALE GENOMIC DNA]</scope>
    <source>
        <strain evidence="5 6">NIES-2285</strain>
    </source>
</reference>
<feature type="compositionally biased region" description="Polar residues" evidence="4">
    <location>
        <begin position="393"/>
        <end position="404"/>
    </location>
</feature>
<dbReference type="OrthoDB" id="532593at2759"/>
<feature type="non-terminal residue" evidence="5">
    <location>
        <position position="1"/>
    </location>
</feature>
<name>A0A1Y1IG64_KLENI</name>
<dbReference type="SUPFAM" id="SSF52047">
    <property type="entry name" value="RNI-like"/>
    <property type="match status" value="1"/>
</dbReference>
<dbReference type="PANTHER" id="PTHR24107:SF2">
    <property type="entry name" value="NLR FAMILY CARD DOMAIN CONTAINING 3"/>
    <property type="match status" value="1"/>
</dbReference>
<dbReference type="GO" id="GO:0005856">
    <property type="term" value="C:cytoskeleton"/>
    <property type="evidence" value="ECO:0007669"/>
    <property type="project" value="UniProtKB-SubCell"/>
</dbReference>
<dbReference type="PANTHER" id="PTHR24107">
    <property type="entry name" value="YNEIN REGULATORY COMPLEX SUBUNIT 5"/>
    <property type="match status" value="1"/>
</dbReference>